<evidence type="ECO:0000256" key="1">
    <source>
        <dbReference type="ARBA" id="ARBA00007131"/>
    </source>
</evidence>
<dbReference type="InterPro" id="IPR033247">
    <property type="entry name" value="Transketolase_fam"/>
</dbReference>
<evidence type="ECO:0000256" key="2">
    <source>
        <dbReference type="ARBA" id="ARBA00011738"/>
    </source>
</evidence>
<evidence type="ECO:0000256" key="11">
    <source>
        <dbReference type="PIRSR" id="PIRSR605478-1"/>
    </source>
</evidence>
<feature type="active site" description="Proton donor" evidence="11">
    <location>
        <position position="494"/>
    </location>
</feature>
<evidence type="ECO:0000256" key="15">
    <source>
        <dbReference type="PIRSR" id="PIRSR605478-5"/>
    </source>
</evidence>
<dbReference type="GO" id="GO:0006098">
    <property type="term" value="P:pentose-phosphate shunt"/>
    <property type="evidence" value="ECO:0007669"/>
    <property type="project" value="TreeGrafter"/>
</dbReference>
<evidence type="ECO:0000256" key="6">
    <source>
        <dbReference type="ARBA" id="ARBA00022723"/>
    </source>
</evidence>
<keyword evidence="7 14" id="KW-0460">Magnesium</keyword>
<feature type="site" description="Important for catalytic activity" evidence="15">
    <location>
        <position position="340"/>
    </location>
</feature>
<feature type="compositionally biased region" description="Polar residues" evidence="16">
    <location>
        <begin position="50"/>
        <end position="59"/>
    </location>
</feature>
<keyword evidence="6 14" id="KW-0479">Metal-binding</keyword>
<dbReference type="GO" id="GO:0000287">
    <property type="term" value="F:magnesium ion binding"/>
    <property type="evidence" value="ECO:0007669"/>
    <property type="project" value="UniProtKB-ARBA"/>
</dbReference>
<dbReference type="InterPro" id="IPR005475">
    <property type="entry name" value="Transketolase-like_Pyr-bd"/>
</dbReference>
<dbReference type="EMBL" id="RCIW01000010">
    <property type="protein sequence ID" value="RLP09642.1"/>
    <property type="molecule type" value="Genomic_DNA"/>
</dbReference>
<feature type="binding site" evidence="12">
    <location>
        <position position="552"/>
    </location>
    <ligand>
        <name>substrate</name>
    </ligand>
</feature>
<keyword evidence="8 13" id="KW-0786">Thiamine pyrophosphate</keyword>
<comment type="caution">
    <text evidence="18">The sequence shown here is derived from an EMBL/GenBank/DDBJ whole genome shotgun (WGS) entry which is preliminary data.</text>
</comment>
<proteinExistence type="inferred from homology"/>
<feature type="binding site" evidence="13">
    <location>
        <position position="257"/>
    </location>
    <ligand>
        <name>thiamine diphosphate</name>
        <dbReference type="ChEBI" id="CHEBI:58937"/>
    </ligand>
</feature>
<feature type="binding site" evidence="12">
    <location>
        <position position="431"/>
    </location>
    <ligand>
        <name>substrate</name>
    </ligand>
</feature>
<dbReference type="Proteomes" id="UP000279336">
    <property type="component" value="Unassembled WGS sequence"/>
</dbReference>
<feature type="binding site" evidence="12">
    <location>
        <position position="603"/>
    </location>
    <ligand>
        <name>substrate</name>
    </ligand>
</feature>
<dbReference type="AlphaFoldDB" id="A0A8B3FM27"/>
<dbReference type="InterPro" id="IPR005478">
    <property type="entry name" value="Transketolase_bac-like"/>
</dbReference>
<dbReference type="PROSITE" id="PS00626">
    <property type="entry name" value="RCC1_2"/>
    <property type="match status" value="1"/>
</dbReference>
<dbReference type="FunFam" id="3.40.50.970:FF:000004">
    <property type="entry name" value="Transketolase"/>
    <property type="match status" value="1"/>
</dbReference>
<evidence type="ECO:0000256" key="10">
    <source>
        <dbReference type="NCBIfam" id="TIGR00232"/>
    </source>
</evidence>
<feature type="binding site" evidence="13">
    <location>
        <begin position="183"/>
        <end position="185"/>
    </location>
    <ligand>
        <name>thiamine diphosphate</name>
        <dbReference type="ChEBI" id="CHEBI:58937"/>
    </ligand>
</feature>
<protein>
    <recommendedName>
        <fullName evidence="4 10">Transketolase</fullName>
        <ecNumber evidence="3 10">2.2.1.1</ecNumber>
    </recommendedName>
</protein>
<evidence type="ECO:0000313" key="19">
    <source>
        <dbReference type="Proteomes" id="UP000279336"/>
    </source>
</evidence>
<comment type="subunit">
    <text evidence="2">Homodimer.</text>
</comment>
<dbReference type="GO" id="GO:0004802">
    <property type="term" value="F:transketolase activity"/>
    <property type="evidence" value="ECO:0007669"/>
    <property type="project" value="UniProtKB-UniRule"/>
</dbReference>
<evidence type="ECO:0000256" key="12">
    <source>
        <dbReference type="PIRSR" id="PIRSR605478-2"/>
    </source>
</evidence>
<dbReference type="GO" id="GO:0005829">
    <property type="term" value="C:cytosol"/>
    <property type="evidence" value="ECO:0007669"/>
    <property type="project" value="TreeGrafter"/>
</dbReference>
<dbReference type="SUPFAM" id="SSF52518">
    <property type="entry name" value="Thiamin diphosphate-binding fold (THDP-binding)"/>
    <property type="match status" value="2"/>
</dbReference>
<dbReference type="Gene3D" id="3.40.50.920">
    <property type="match status" value="1"/>
</dbReference>
<dbReference type="Pfam" id="PF00456">
    <property type="entry name" value="Transketolase_N"/>
    <property type="match status" value="1"/>
</dbReference>
<evidence type="ECO:0000259" key="17">
    <source>
        <dbReference type="SMART" id="SM00861"/>
    </source>
</evidence>
<evidence type="ECO:0000256" key="16">
    <source>
        <dbReference type="SAM" id="MobiDB-lite"/>
    </source>
</evidence>
<feature type="binding site" evidence="14">
    <location>
        <position position="227"/>
    </location>
    <ligand>
        <name>Mg(2+)</name>
        <dbReference type="ChEBI" id="CHEBI:18420"/>
    </ligand>
</feature>
<dbReference type="SMART" id="SM00861">
    <property type="entry name" value="Transket_pyr"/>
    <property type="match status" value="1"/>
</dbReference>
<organism evidence="18 19">
    <name type="scientific">Propionibacterium australiense</name>
    <dbReference type="NCBI Taxonomy" id="119981"/>
    <lineage>
        <taxon>Bacteria</taxon>
        <taxon>Bacillati</taxon>
        <taxon>Actinomycetota</taxon>
        <taxon>Actinomycetes</taxon>
        <taxon>Propionibacteriales</taxon>
        <taxon>Propionibacteriaceae</taxon>
        <taxon>Propionibacterium</taxon>
    </lineage>
</organism>
<feature type="domain" description="Transketolase-like pyrimidine-binding" evidence="17">
    <location>
        <begin position="428"/>
        <end position="608"/>
    </location>
</feature>
<feature type="binding site" evidence="13">
    <location>
        <position position="135"/>
    </location>
    <ligand>
        <name>thiamine diphosphate</name>
        <dbReference type="ChEBI" id="CHEBI:58937"/>
    </ligand>
</feature>
<dbReference type="InterPro" id="IPR000408">
    <property type="entry name" value="Reg_chr_condens"/>
</dbReference>
<feature type="binding site" evidence="12">
    <location>
        <position position="556"/>
    </location>
    <ligand>
        <name>substrate</name>
    </ligand>
</feature>
<accession>A0A8B3FM27</accession>
<feature type="binding site" evidence="12">
    <location>
        <position position="95"/>
    </location>
    <ligand>
        <name>substrate</name>
    </ligand>
</feature>
<dbReference type="PROSITE" id="PS00802">
    <property type="entry name" value="TRANSKETOLASE_2"/>
    <property type="match status" value="1"/>
</dbReference>
<dbReference type="Pfam" id="PF02779">
    <property type="entry name" value="Transket_pyr"/>
    <property type="match status" value="1"/>
</dbReference>
<feature type="site" description="Important for catalytic activity" evidence="15">
    <location>
        <position position="95"/>
    </location>
</feature>
<comment type="cofactor">
    <cofactor evidence="14">
        <name>Mg(2+)</name>
        <dbReference type="ChEBI" id="CHEBI:18420"/>
    </cofactor>
    <text evidence="14">Binds 1 Mg(2+) ion per subunit. Can also utilize other divalent metal cations, such as Ca(2+), Mn(2+) and Co(2+).</text>
</comment>
<dbReference type="InterPro" id="IPR055152">
    <property type="entry name" value="Transketolase-like_C_2"/>
</dbReference>
<feature type="binding site" evidence="14">
    <location>
        <position position="259"/>
    </location>
    <ligand>
        <name>Mg(2+)</name>
        <dbReference type="ChEBI" id="CHEBI:18420"/>
    </ligand>
</feature>
<feature type="region of interest" description="Disordered" evidence="16">
    <location>
        <begin position="1"/>
        <end position="62"/>
    </location>
</feature>
<evidence type="ECO:0000256" key="13">
    <source>
        <dbReference type="PIRSR" id="PIRSR605478-3"/>
    </source>
</evidence>
<dbReference type="PANTHER" id="PTHR43522:SF2">
    <property type="entry name" value="TRANSKETOLASE 1-RELATED"/>
    <property type="match status" value="1"/>
</dbReference>
<dbReference type="InterPro" id="IPR020826">
    <property type="entry name" value="Transketolase_BS"/>
</dbReference>
<feature type="binding site" evidence="12">
    <location>
        <position position="340"/>
    </location>
    <ligand>
        <name>substrate</name>
    </ligand>
</feature>
<dbReference type="InterPro" id="IPR029061">
    <property type="entry name" value="THDP-binding"/>
</dbReference>
<keyword evidence="5 18" id="KW-0808">Transferase</keyword>
<comment type="cofactor">
    <cofactor evidence="13">
        <name>thiamine diphosphate</name>
        <dbReference type="ChEBI" id="CHEBI:58937"/>
    </cofactor>
    <text evidence="13">Binds 1 thiamine pyrophosphate per subunit. During the reaction, the substrate forms a covalent intermediate with the cofactor.</text>
</comment>
<feature type="binding site" evidence="13">
    <location>
        <position position="520"/>
    </location>
    <ligand>
        <name>thiamine diphosphate</name>
        <dbReference type="ChEBI" id="CHEBI:58937"/>
    </ligand>
</feature>
<evidence type="ECO:0000256" key="14">
    <source>
        <dbReference type="PIRSR" id="PIRSR605478-4"/>
    </source>
</evidence>
<evidence type="ECO:0000256" key="9">
    <source>
        <dbReference type="ARBA" id="ARBA00049473"/>
    </source>
</evidence>
<feature type="binding site" evidence="14">
    <location>
        <position position="257"/>
    </location>
    <ligand>
        <name>Mg(2+)</name>
        <dbReference type="ChEBI" id="CHEBI:18420"/>
    </ligand>
</feature>
<evidence type="ECO:0000256" key="7">
    <source>
        <dbReference type="ARBA" id="ARBA00022842"/>
    </source>
</evidence>
<comment type="catalytic activity">
    <reaction evidence="9">
        <text>D-sedoheptulose 7-phosphate + D-glyceraldehyde 3-phosphate = aldehydo-D-ribose 5-phosphate + D-xylulose 5-phosphate</text>
        <dbReference type="Rhea" id="RHEA:10508"/>
        <dbReference type="ChEBI" id="CHEBI:57483"/>
        <dbReference type="ChEBI" id="CHEBI:57737"/>
        <dbReference type="ChEBI" id="CHEBI:58273"/>
        <dbReference type="ChEBI" id="CHEBI:59776"/>
        <dbReference type="EC" id="2.2.1.1"/>
    </reaction>
</comment>
<sequence length="750" mass="79695">MQLVAGGGRHALGVVDRGDGGGVGGSRGPEQNRAGHAGHGTPVADKLNSDHSTPSTNQRRAPAVTVLTWTEEDRKAVDIARILAADAVQSTGNGHPGTPVSLAPVAYLLYQKVMNTDPRDDKWIGRDRFVLSAGHASMLQYAQFYINGLGLELDDLKQLRKQGSLTPGHPEYGHTKFVECTTGPLGAGVSMAVGMAMASRYERGLYDPDAAAGESVFDHFVYVVAGDGCMQEGVQSEAASLAGAQDLGNLIVIYDANRITIEGDPVIAFDEDVLARYASYGWDVAEVDWTNGGDHYEENVQALHEAIEAAKKVTDKPSIIKLDTIIGWPLPTKQGTEGIHGAAIGTDEINAMKEILGLPTEPFAFDESVVEHARAALAERAADMRSAWDGRFEAWRAANPERAALLDRVRSGALPADLELPVFEAGKLSTRKASGKVLTALAPQLPELWGGSADLAGSNNTTMDGQESFLPARCTTPAWPGGPYGRILHFGVREHAMGGVLNGINVGGLSRAYGGTFFVFADYMRPAVRLAALMGVPSVFVWSHDSIGVGEDGPTHQPIEHLAAYRAIPGLDIVRPADANETAAVWAQILANTDRPAGIILSRQDLRTVDRGSDEFAPAGEAAKGAYVLRDARKGAPQLILIATGSEVQLALDAQDRLEDEGVATRVVSMPCQEWFDAQPEEYKNQVLPAEVTARVSIEAGLSLGWSRYVGAAGACVSIENFGASASGNLLMTEYGFTTDNVVQVAKGVL</sequence>
<feature type="binding site" evidence="13">
    <location>
        <position position="228"/>
    </location>
    <ligand>
        <name>thiamine diphosphate</name>
        <dbReference type="ChEBI" id="CHEBI:58937"/>
    </ligand>
</feature>
<dbReference type="SUPFAM" id="SSF52922">
    <property type="entry name" value="TK C-terminal domain-like"/>
    <property type="match status" value="1"/>
</dbReference>
<dbReference type="CDD" id="cd07033">
    <property type="entry name" value="TPP_PYR_DXS_TK_like"/>
    <property type="match status" value="1"/>
</dbReference>
<evidence type="ECO:0000256" key="4">
    <source>
        <dbReference type="ARBA" id="ARBA00016662"/>
    </source>
</evidence>
<dbReference type="EC" id="2.2.1.1" evidence="3 10"/>
<dbReference type="InterPro" id="IPR005474">
    <property type="entry name" value="Transketolase_N"/>
</dbReference>
<dbReference type="InterPro" id="IPR009014">
    <property type="entry name" value="Transketo_C/PFOR_II"/>
</dbReference>
<dbReference type="OrthoDB" id="8732661at2"/>
<feature type="binding site" evidence="12">
    <location>
        <position position="458"/>
    </location>
    <ligand>
        <name>substrate</name>
    </ligand>
</feature>
<evidence type="ECO:0000256" key="3">
    <source>
        <dbReference type="ARBA" id="ARBA00013152"/>
    </source>
</evidence>
<dbReference type="NCBIfam" id="TIGR00232">
    <property type="entry name" value="tktlase_bact"/>
    <property type="match status" value="1"/>
</dbReference>
<evidence type="ECO:0000313" key="18">
    <source>
        <dbReference type="EMBL" id="RLP09642.1"/>
    </source>
</evidence>
<feature type="binding site" evidence="13">
    <location>
        <position position="340"/>
    </location>
    <ligand>
        <name>thiamine diphosphate</name>
        <dbReference type="ChEBI" id="CHEBI:58937"/>
    </ligand>
</feature>
<evidence type="ECO:0000256" key="8">
    <source>
        <dbReference type="ARBA" id="ARBA00023052"/>
    </source>
</evidence>
<comment type="similarity">
    <text evidence="1">Belongs to the transketolase family.</text>
</comment>
<evidence type="ECO:0000256" key="5">
    <source>
        <dbReference type="ARBA" id="ARBA00022679"/>
    </source>
</evidence>
<gene>
    <name evidence="18" type="ORF">D7U36_07575</name>
</gene>
<dbReference type="FunFam" id="3.40.50.970:FF:000003">
    <property type="entry name" value="Transketolase"/>
    <property type="match status" value="1"/>
</dbReference>
<reference evidence="18 19" key="1">
    <citation type="submission" date="2018-10" db="EMBL/GenBank/DDBJ databases">
        <title>Propionibacterium australiense Genome Sequencing and Assembly.</title>
        <authorList>
            <person name="Bernier A.-M."/>
            <person name="Bernard K."/>
        </authorList>
    </citation>
    <scope>NUCLEOTIDE SEQUENCE [LARGE SCALE GENOMIC DNA]</scope>
    <source>
        <strain evidence="18 19">NML98A078</strain>
    </source>
</reference>
<dbReference type="Pfam" id="PF22613">
    <property type="entry name" value="Transketolase_C_1"/>
    <property type="match status" value="1"/>
</dbReference>
<feature type="compositionally biased region" description="Gly residues" evidence="16">
    <location>
        <begin position="1"/>
        <end position="10"/>
    </location>
</feature>
<dbReference type="PANTHER" id="PTHR43522">
    <property type="entry name" value="TRANSKETOLASE"/>
    <property type="match status" value="1"/>
</dbReference>
<name>A0A8B3FM27_9ACTN</name>
<dbReference type="Gene3D" id="3.40.50.970">
    <property type="match status" value="2"/>
</dbReference>
<dbReference type="FunFam" id="3.40.50.920:FF:000003">
    <property type="entry name" value="Transketolase"/>
    <property type="match status" value="1"/>
</dbReference>
<dbReference type="CDD" id="cd02012">
    <property type="entry name" value="TPP_TK"/>
    <property type="match status" value="1"/>
</dbReference>
<feature type="binding site" evidence="12">
    <location>
        <position position="544"/>
    </location>
    <ligand>
        <name>substrate</name>
    </ligand>
</feature>